<protein>
    <submittedName>
        <fullName evidence="7">Threonine/homoserine/homoserine lactone efflux protein</fullName>
    </submittedName>
</protein>
<evidence type="ECO:0000256" key="3">
    <source>
        <dbReference type="ARBA" id="ARBA00022692"/>
    </source>
</evidence>
<keyword evidence="8" id="KW-1185">Reference proteome</keyword>
<keyword evidence="4 6" id="KW-1133">Transmembrane helix</keyword>
<feature type="transmembrane region" description="Helical" evidence="6">
    <location>
        <begin position="82"/>
        <end position="103"/>
    </location>
</feature>
<dbReference type="Proteomes" id="UP000294813">
    <property type="component" value="Unassembled WGS sequence"/>
</dbReference>
<dbReference type="EMBL" id="SLXT01000001">
    <property type="protein sequence ID" value="TCP68877.1"/>
    <property type="molecule type" value="Genomic_DNA"/>
</dbReference>
<accession>A0A4R2S0Z0</accession>
<keyword evidence="5 6" id="KW-0472">Membrane</keyword>
<feature type="transmembrane region" description="Helical" evidence="6">
    <location>
        <begin position="146"/>
        <end position="167"/>
    </location>
</feature>
<dbReference type="GO" id="GO:0015171">
    <property type="term" value="F:amino acid transmembrane transporter activity"/>
    <property type="evidence" value="ECO:0007669"/>
    <property type="project" value="TreeGrafter"/>
</dbReference>
<organism evidence="7 8">
    <name type="scientific">Heliophilum fasciatum</name>
    <dbReference type="NCBI Taxonomy" id="35700"/>
    <lineage>
        <taxon>Bacteria</taxon>
        <taxon>Bacillati</taxon>
        <taxon>Bacillota</taxon>
        <taxon>Clostridia</taxon>
        <taxon>Eubacteriales</taxon>
        <taxon>Heliobacteriaceae</taxon>
        <taxon>Heliophilum</taxon>
    </lineage>
</organism>
<dbReference type="PANTHER" id="PTHR30086:SF20">
    <property type="entry name" value="ARGININE EXPORTER PROTEIN ARGO-RELATED"/>
    <property type="match status" value="1"/>
</dbReference>
<dbReference type="RefSeq" id="WP_131917623.1">
    <property type="nucleotide sequence ID" value="NZ_JAOQNU010000001.1"/>
</dbReference>
<evidence type="ECO:0000256" key="2">
    <source>
        <dbReference type="ARBA" id="ARBA00022475"/>
    </source>
</evidence>
<evidence type="ECO:0000256" key="6">
    <source>
        <dbReference type="SAM" id="Phobius"/>
    </source>
</evidence>
<dbReference type="AlphaFoldDB" id="A0A4R2S0Z0"/>
<dbReference type="OrthoDB" id="7874789at2"/>
<proteinExistence type="predicted"/>
<name>A0A4R2S0Z0_9FIRM</name>
<feature type="transmembrane region" description="Helical" evidence="6">
    <location>
        <begin position="179"/>
        <end position="198"/>
    </location>
</feature>
<comment type="caution">
    <text evidence="7">The sequence shown here is derived from an EMBL/GenBank/DDBJ whole genome shotgun (WGS) entry which is preliminary data.</text>
</comment>
<gene>
    <name evidence="7" type="ORF">EDD73_10138</name>
</gene>
<feature type="transmembrane region" description="Helical" evidence="6">
    <location>
        <begin position="48"/>
        <end position="70"/>
    </location>
</feature>
<evidence type="ECO:0000256" key="4">
    <source>
        <dbReference type="ARBA" id="ARBA00022989"/>
    </source>
</evidence>
<evidence type="ECO:0000313" key="7">
    <source>
        <dbReference type="EMBL" id="TCP68877.1"/>
    </source>
</evidence>
<feature type="transmembrane region" description="Helical" evidence="6">
    <location>
        <begin position="15"/>
        <end position="36"/>
    </location>
</feature>
<reference evidence="7 8" key="1">
    <citation type="submission" date="2019-03" db="EMBL/GenBank/DDBJ databases">
        <title>Genomic Encyclopedia of Type Strains, Phase IV (KMG-IV): sequencing the most valuable type-strain genomes for metagenomic binning, comparative biology and taxonomic classification.</title>
        <authorList>
            <person name="Goeker M."/>
        </authorList>
    </citation>
    <scope>NUCLEOTIDE SEQUENCE [LARGE SCALE GENOMIC DNA]</scope>
    <source>
        <strain evidence="7 8">DSM 11170</strain>
    </source>
</reference>
<dbReference type="GO" id="GO:0005886">
    <property type="term" value="C:plasma membrane"/>
    <property type="evidence" value="ECO:0007669"/>
    <property type="project" value="UniProtKB-SubCell"/>
</dbReference>
<dbReference type="InterPro" id="IPR001123">
    <property type="entry name" value="LeuE-type"/>
</dbReference>
<comment type="subcellular location">
    <subcellularLocation>
        <location evidence="1">Cell membrane</location>
        <topology evidence="1">Multi-pass membrane protein</topology>
    </subcellularLocation>
</comment>
<sequence length="241" mass="26230">MVYALPPLQLAPLQGFQALLSGLLLGITLAMPLGPTGMEVLHNSMRHGFWVGLAVGTGAIIADACYLLFVQFGLVPYLQLPWVHLLFGLASAAVLIILGISLLRSPGHASSLSESEFLPDVSKDEVNPLFSQLPGGLRIGSTTKRAVLNGLLLTGLNPLTLTLWVGVGTTAIASWNSASPYLGMLFILGILFGQELWFATISRLARTRFFRWQRRWLPYIQKACGIAMLVVAAWTLWTLFI</sequence>
<evidence type="ECO:0000256" key="5">
    <source>
        <dbReference type="ARBA" id="ARBA00023136"/>
    </source>
</evidence>
<keyword evidence="3 6" id="KW-0812">Transmembrane</keyword>
<evidence type="ECO:0000256" key="1">
    <source>
        <dbReference type="ARBA" id="ARBA00004651"/>
    </source>
</evidence>
<evidence type="ECO:0000313" key="8">
    <source>
        <dbReference type="Proteomes" id="UP000294813"/>
    </source>
</evidence>
<dbReference type="PANTHER" id="PTHR30086">
    <property type="entry name" value="ARGININE EXPORTER PROTEIN ARGO"/>
    <property type="match status" value="1"/>
</dbReference>
<feature type="transmembrane region" description="Helical" evidence="6">
    <location>
        <begin position="219"/>
        <end position="240"/>
    </location>
</feature>
<dbReference type="Pfam" id="PF01810">
    <property type="entry name" value="LysE"/>
    <property type="match status" value="1"/>
</dbReference>
<keyword evidence="2" id="KW-1003">Cell membrane</keyword>